<accession>A0A9P6DLN5</accession>
<name>A0A9P6DLN5_9AGAM</name>
<evidence type="ECO:0000313" key="1">
    <source>
        <dbReference type="EMBL" id="KAF9503243.1"/>
    </source>
</evidence>
<dbReference type="AlphaFoldDB" id="A0A9P6DLN5"/>
<dbReference type="Proteomes" id="UP000886523">
    <property type="component" value="Unassembled WGS sequence"/>
</dbReference>
<protein>
    <submittedName>
        <fullName evidence="1">Uncharacterized protein</fullName>
    </submittedName>
</protein>
<dbReference type="OrthoDB" id="46868at2759"/>
<dbReference type="EMBL" id="MU129403">
    <property type="protein sequence ID" value="KAF9503243.1"/>
    <property type="molecule type" value="Genomic_DNA"/>
</dbReference>
<keyword evidence="2" id="KW-1185">Reference proteome</keyword>
<sequence>MDYFEEAKGPHWFPAASTTYGGELRDDIESCRRELQGNFYTRALGDLGSLVDDIVRENDRKALKKAYRSPYSPLNAQSTHKFDLTVMSSCNHPPISRYSRVFPEQRPRTSEDALMNANAAVTDTLRRTTQLMHQEIERFHMDTTYILKKRIIDKAYPPLRLAGPGYLAGTPHPNGFGSQFTLTLDESGADHLRYGTVFGRVRNLESAIFNALQAVGGHGGSGTRSLPERLIQIIGCGVP</sequence>
<comment type="caution">
    <text evidence="1">The sequence shown here is derived from an EMBL/GenBank/DDBJ whole genome shotgun (WGS) entry which is preliminary data.</text>
</comment>
<proteinExistence type="predicted"/>
<reference evidence="1" key="1">
    <citation type="journal article" date="2020" name="Nat. Commun.">
        <title>Large-scale genome sequencing of mycorrhizal fungi provides insights into the early evolution of symbiotic traits.</title>
        <authorList>
            <person name="Miyauchi S."/>
            <person name="Kiss E."/>
            <person name="Kuo A."/>
            <person name="Drula E."/>
            <person name="Kohler A."/>
            <person name="Sanchez-Garcia M."/>
            <person name="Morin E."/>
            <person name="Andreopoulos B."/>
            <person name="Barry K.W."/>
            <person name="Bonito G."/>
            <person name="Buee M."/>
            <person name="Carver A."/>
            <person name="Chen C."/>
            <person name="Cichocki N."/>
            <person name="Clum A."/>
            <person name="Culley D."/>
            <person name="Crous P.W."/>
            <person name="Fauchery L."/>
            <person name="Girlanda M."/>
            <person name="Hayes R.D."/>
            <person name="Keri Z."/>
            <person name="LaButti K."/>
            <person name="Lipzen A."/>
            <person name="Lombard V."/>
            <person name="Magnuson J."/>
            <person name="Maillard F."/>
            <person name="Murat C."/>
            <person name="Nolan M."/>
            <person name="Ohm R.A."/>
            <person name="Pangilinan J."/>
            <person name="Pereira M.F."/>
            <person name="Perotto S."/>
            <person name="Peter M."/>
            <person name="Pfister S."/>
            <person name="Riley R."/>
            <person name="Sitrit Y."/>
            <person name="Stielow J.B."/>
            <person name="Szollosi G."/>
            <person name="Zifcakova L."/>
            <person name="Stursova M."/>
            <person name="Spatafora J.W."/>
            <person name="Tedersoo L."/>
            <person name="Vaario L.M."/>
            <person name="Yamada A."/>
            <person name="Yan M."/>
            <person name="Wang P."/>
            <person name="Xu J."/>
            <person name="Bruns T."/>
            <person name="Baldrian P."/>
            <person name="Vilgalys R."/>
            <person name="Dunand C."/>
            <person name="Henrissat B."/>
            <person name="Grigoriev I.V."/>
            <person name="Hibbett D."/>
            <person name="Nagy L.G."/>
            <person name="Martin F.M."/>
        </authorList>
    </citation>
    <scope>NUCLEOTIDE SEQUENCE</scope>
    <source>
        <strain evidence="1">UP504</strain>
    </source>
</reference>
<evidence type="ECO:0000313" key="2">
    <source>
        <dbReference type="Proteomes" id="UP000886523"/>
    </source>
</evidence>
<organism evidence="1 2">
    <name type="scientific">Hydnum rufescens UP504</name>
    <dbReference type="NCBI Taxonomy" id="1448309"/>
    <lineage>
        <taxon>Eukaryota</taxon>
        <taxon>Fungi</taxon>
        <taxon>Dikarya</taxon>
        <taxon>Basidiomycota</taxon>
        <taxon>Agaricomycotina</taxon>
        <taxon>Agaricomycetes</taxon>
        <taxon>Cantharellales</taxon>
        <taxon>Hydnaceae</taxon>
        <taxon>Hydnum</taxon>
    </lineage>
</organism>
<gene>
    <name evidence="1" type="ORF">BS47DRAFT_1369682</name>
</gene>